<dbReference type="EMBL" id="LT934122">
    <property type="protein sequence ID" value="VAI56483.1"/>
    <property type="molecule type" value="Genomic_DNA"/>
</dbReference>
<dbReference type="Gramene" id="TRITD6Bv1G072280.1">
    <property type="protein sequence ID" value="TRITD6Bv1G072280.1"/>
    <property type="gene ID" value="TRITD6Bv1G072280"/>
</dbReference>
<organism evidence="2 3">
    <name type="scientific">Triticum turgidum subsp. durum</name>
    <name type="common">Durum wheat</name>
    <name type="synonym">Triticum durum</name>
    <dbReference type="NCBI Taxonomy" id="4567"/>
    <lineage>
        <taxon>Eukaryota</taxon>
        <taxon>Viridiplantae</taxon>
        <taxon>Streptophyta</taxon>
        <taxon>Embryophyta</taxon>
        <taxon>Tracheophyta</taxon>
        <taxon>Spermatophyta</taxon>
        <taxon>Magnoliopsida</taxon>
        <taxon>Liliopsida</taxon>
        <taxon>Poales</taxon>
        <taxon>Poaceae</taxon>
        <taxon>BOP clade</taxon>
        <taxon>Pooideae</taxon>
        <taxon>Triticodae</taxon>
        <taxon>Triticeae</taxon>
        <taxon>Triticinae</taxon>
        <taxon>Triticum</taxon>
    </lineage>
</organism>
<keyword evidence="3" id="KW-1185">Reference proteome</keyword>
<gene>
    <name evidence="2" type="ORF">TRITD_6Bv1G072280</name>
</gene>
<feature type="region of interest" description="Disordered" evidence="1">
    <location>
        <begin position="107"/>
        <end position="143"/>
    </location>
</feature>
<evidence type="ECO:0000313" key="2">
    <source>
        <dbReference type="EMBL" id="VAI56483.1"/>
    </source>
</evidence>
<evidence type="ECO:0000313" key="3">
    <source>
        <dbReference type="Proteomes" id="UP000324705"/>
    </source>
</evidence>
<sequence>MLDLRVSEIPTKHIMKRWTKDSRDILPENLLMYQNDRGGVKNDTYRHAKLYHTALEFVRRGAANVQAYETALILLEQANNRIQAICAIRDGMGVADREAAALAEATESSCMAQDGGRNETSGMSLAPKRKRPTGSPTTSRDKAPYEKAIKRSRFCKICRVEGHKNTTCPQCGDMPKAPRKEPKCTNCGVLGPAGPSTQQLW</sequence>
<dbReference type="AlphaFoldDB" id="A0A9R1B9J4"/>
<protein>
    <recommendedName>
        <fullName evidence="4">Protein FAR1-RELATED SEQUENCE</fullName>
    </recommendedName>
</protein>
<name>A0A9R1B9J4_TRITD</name>
<accession>A0A9R1B9J4</accession>
<evidence type="ECO:0008006" key="4">
    <source>
        <dbReference type="Google" id="ProtNLM"/>
    </source>
</evidence>
<reference evidence="2 3" key="1">
    <citation type="submission" date="2017-09" db="EMBL/GenBank/DDBJ databases">
        <authorList>
            <consortium name="International Durum Wheat Genome Sequencing Consortium (IDWGSC)"/>
            <person name="Milanesi L."/>
        </authorList>
    </citation>
    <scope>NUCLEOTIDE SEQUENCE [LARGE SCALE GENOMIC DNA]</scope>
    <source>
        <strain evidence="3">cv. Svevo</strain>
    </source>
</reference>
<evidence type="ECO:0000256" key="1">
    <source>
        <dbReference type="SAM" id="MobiDB-lite"/>
    </source>
</evidence>
<dbReference type="Proteomes" id="UP000324705">
    <property type="component" value="Chromosome 6B"/>
</dbReference>
<proteinExistence type="predicted"/>